<protein>
    <submittedName>
        <fullName evidence="1">Uncharacterized protein</fullName>
    </submittedName>
</protein>
<dbReference type="AlphaFoldDB" id="A0A7S6VZY0"/>
<dbReference type="Proteomes" id="UP000593966">
    <property type="component" value="Chromosome"/>
</dbReference>
<sequence>MLITISMVLSSISTSGFAYNDDYISANGLKIELGQSQRYLENKLGIPQRKNANFVIWNLKNGNSLSASFDEYGLSDASISGSKPDFLYAHGFKIVLGQDTLRSVQNKHKYGCYHQGWGEGWIGEYVVRSGPEGSWNLVFSTWGDDDENTLKNKKLTTISIGDDEPFGEQKYCTY</sequence>
<keyword evidence="2" id="KW-1185">Reference proteome</keyword>
<evidence type="ECO:0000313" key="1">
    <source>
        <dbReference type="EMBL" id="QOW47985.1"/>
    </source>
</evidence>
<organism evidence="1 2">
    <name type="scientific">Acinetobacter piscicola</name>
    <dbReference type="NCBI Taxonomy" id="2006115"/>
    <lineage>
        <taxon>Bacteria</taxon>
        <taxon>Pseudomonadati</taxon>
        <taxon>Pseudomonadota</taxon>
        <taxon>Gammaproteobacteria</taxon>
        <taxon>Moraxellales</taxon>
        <taxon>Moraxellaceae</taxon>
        <taxon>Acinetobacter</taxon>
    </lineage>
</organism>
<dbReference type="EMBL" id="CP048659">
    <property type="protein sequence ID" value="QOW47985.1"/>
    <property type="molecule type" value="Genomic_DNA"/>
</dbReference>
<proteinExistence type="predicted"/>
<gene>
    <name evidence="1" type="ORF">G0028_17920</name>
</gene>
<name>A0A7S6VZY0_9GAMM</name>
<accession>A0A7S6VZY0</accession>
<evidence type="ECO:0000313" key="2">
    <source>
        <dbReference type="Proteomes" id="UP000593966"/>
    </source>
</evidence>
<reference evidence="1 2" key="1">
    <citation type="submission" date="2020-02" db="EMBL/GenBank/DDBJ databases">
        <title>Tigecycline-resistant Acinetobacter species from pigs and migratory birds.</title>
        <authorList>
            <person name="Chen C."/>
            <person name="Sun J."/>
            <person name="Liao X.-P."/>
            <person name="Liu Y.-H."/>
        </authorList>
    </citation>
    <scope>NUCLEOTIDE SEQUENCE [LARGE SCALE GENOMIC DNA]</scope>
    <source>
        <strain evidence="1 2">YH12207_T</strain>
    </source>
</reference>